<evidence type="ECO:0000313" key="7">
    <source>
        <dbReference type="EMBL" id="MCS0604378.1"/>
    </source>
</evidence>
<keyword evidence="4 6" id="KW-1133">Transmembrane helix</keyword>
<evidence type="ECO:0000256" key="1">
    <source>
        <dbReference type="ARBA" id="ARBA00004651"/>
    </source>
</evidence>
<dbReference type="Gene3D" id="1.20.1740.10">
    <property type="entry name" value="Amino acid/polyamine transporter I"/>
    <property type="match status" value="1"/>
</dbReference>
<dbReference type="EMBL" id="JANUGP010000021">
    <property type="protein sequence ID" value="MCS0604378.1"/>
    <property type="molecule type" value="Genomic_DNA"/>
</dbReference>
<accession>A0ABT2B787</accession>
<feature type="transmembrane region" description="Helical" evidence="6">
    <location>
        <begin position="25"/>
        <end position="49"/>
    </location>
</feature>
<comment type="caution">
    <text evidence="7">The sequence shown here is derived from an EMBL/GenBank/DDBJ whole genome shotgun (WGS) entry which is preliminary data.</text>
</comment>
<feature type="transmembrane region" description="Helical" evidence="6">
    <location>
        <begin position="374"/>
        <end position="395"/>
    </location>
</feature>
<dbReference type="RefSeq" id="WP_258781066.1">
    <property type="nucleotide sequence ID" value="NZ_JANUGP010000021.1"/>
</dbReference>
<evidence type="ECO:0000256" key="3">
    <source>
        <dbReference type="ARBA" id="ARBA00022692"/>
    </source>
</evidence>
<dbReference type="InterPro" id="IPR050367">
    <property type="entry name" value="APC_superfamily"/>
</dbReference>
<dbReference type="InterPro" id="IPR002293">
    <property type="entry name" value="AA/rel_permease1"/>
</dbReference>
<evidence type="ECO:0000256" key="6">
    <source>
        <dbReference type="SAM" id="Phobius"/>
    </source>
</evidence>
<organism evidence="7 8">
    <name type="scientific">Streptomyces pyxinicus</name>
    <dbReference type="NCBI Taxonomy" id="2970331"/>
    <lineage>
        <taxon>Bacteria</taxon>
        <taxon>Bacillati</taxon>
        <taxon>Actinomycetota</taxon>
        <taxon>Actinomycetes</taxon>
        <taxon>Kitasatosporales</taxon>
        <taxon>Streptomycetaceae</taxon>
        <taxon>Streptomyces</taxon>
    </lineage>
</organism>
<dbReference type="Proteomes" id="UP001205612">
    <property type="component" value="Unassembled WGS sequence"/>
</dbReference>
<feature type="transmembrane region" description="Helical" evidence="6">
    <location>
        <begin position="302"/>
        <end position="325"/>
    </location>
</feature>
<name>A0ABT2B787_9ACTN</name>
<keyword evidence="2" id="KW-1003">Cell membrane</keyword>
<evidence type="ECO:0000256" key="4">
    <source>
        <dbReference type="ARBA" id="ARBA00022989"/>
    </source>
</evidence>
<gene>
    <name evidence="7" type="ORF">NX794_24650</name>
</gene>
<feature type="transmembrane region" description="Helical" evidence="6">
    <location>
        <begin position="216"/>
        <end position="237"/>
    </location>
</feature>
<feature type="transmembrane region" description="Helical" evidence="6">
    <location>
        <begin position="55"/>
        <end position="72"/>
    </location>
</feature>
<evidence type="ECO:0000313" key="8">
    <source>
        <dbReference type="Proteomes" id="UP001205612"/>
    </source>
</evidence>
<evidence type="ECO:0000256" key="2">
    <source>
        <dbReference type="ARBA" id="ARBA00022475"/>
    </source>
</evidence>
<keyword evidence="8" id="KW-1185">Reference proteome</keyword>
<feature type="transmembrane region" description="Helical" evidence="6">
    <location>
        <begin position="346"/>
        <end position="368"/>
    </location>
</feature>
<sequence>MAAVIPETEPPTTAMRRTLGVRDGVAIAASSTAATTSIGIGMGVLALYAGRQTPALLIIAFLPILGIALSYARLNRTEPNCGNGYTWVGRSVGAWPGFLTGWVVLVANVVFMAYTSTVTGSVVLQFANKAHVYSVLGVALDPGSTGVSTVVGLVALVLVTVTAVTGVRSATRLQWALLVFEYAVLLVFCTWAIVSGHQSFSWEWLNPFAIGSVKSLAQGLVLAVFVFWGWDAAFTVNEETKNADDASRGGLIALGAMLGLLVFAAIAFQRAMGNAELVARGPQALTYLGAKLAPEPWASLPLAALMCSAFASLQSSVIPTARGALAMGRDRTLGRRWTKIHPRYGSPAVGTVMIMALSAAVAVLAVGIPKINLMILTAVNSIGLIVALYYGLTALACAVRFRGALRDGPLEALRRVLVPGLSALVLFGLGGYLAWQYATMSDHFEATPDNGWFLLLIPTLFVVTGLTAAAVAKWRHRSAYFATGRGTDADAIALPMDESARGPVRPLP</sequence>
<dbReference type="PANTHER" id="PTHR42770">
    <property type="entry name" value="AMINO ACID TRANSPORTER-RELATED"/>
    <property type="match status" value="1"/>
</dbReference>
<proteinExistence type="predicted"/>
<dbReference type="Pfam" id="PF13520">
    <property type="entry name" value="AA_permease_2"/>
    <property type="match status" value="1"/>
</dbReference>
<protein>
    <submittedName>
        <fullName evidence="7">APC family permease</fullName>
    </submittedName>
</protein>
<keyword evidence="5 6" id="KW-0472">Membrane</keyword>
<reference evidence="7 8" key="1">
    <citation type="submission" date="2022-08" db="EMBL/GenBank/DDBJ databases">
        <authorList>
            <person name="Somphong A."/>
            <person name="Phongsopitanun W."/>
        </authorList>
    </citation>
    <scope>NUCLEOTIDE SEQUENCE [LARGE SCALE GENOMIC DNA]</scope>
    <source>
        <strain evidence="7 8">LP11</strain>
    </source>
</reference>
<dbReference type="PIRSF" id="PIRSF006060">
    <property type="entry name" value="AA_transporter"/>
    <property type="match status" value="1"/>
</dbReference>
<keyword evidence="3 6" id="KW-0812">Transmembrane</keyword>
<feature type="transmembrane region" description="Helical" evidence="6">
    <location>
        <begin position="146"/>
        <end position="164"/>
    </location>
</feature>
<comment type="subcellular location">
    <subcellularLocation>
        <location evidence="1">Cell membrane</location>
        <topology evidence="1">Multi-pass membrane protein</topology>
    </subcellularLocation>
</comment>
<dbReference type="PANTHER" id="PTHR42770:SF16">
    <property type="entry name" value="AMINO ACID PERMEASE"/>
    <property type="match status" value="1"/>
</dbReference>
<feature type="transmembrane region" description="Helical" evidence="6">
    <location>
        <begin position="450"/>
        <end position="472"/>
    </location>
</feature>
<feature type="transmembrane region" description="Helical" evidence="6">
    <location>
        <begin position="92"/>
        <end position="114"/>
    </location>
</feature>
<feature type="transmembrane region" description="Helical" evidence="6">
    <location>
        <begin position="416"/>
        <end position="438"/>
    </location>
</feature>
<feature type="transmembrane region" description="Helical" evidence="6">
    <location>
        <begin position="176"/>
        <end position="196"/>
    </location>
</feature>
<feature type="transmembrane region" description="Helical" evidence="6">
    <location>
        <begin position="249"/>
        <end position="268"/>
    </location>
</feature>
<evidence type="ECO:0000256" key="5">
    <source>
        <dbReference type="ARBA" id="ARBA00023136"/>
    </source>
</evidence>